<comment type="caution">
    <text evidence="1">The sequence shown here is derived from an EMBL/GenBank/DDBJ whole genome shotgun (WGS) entry which is preliminary data.</text>
</comment>
<dbReference type="Proteomes" id="UP001589733">
    <property type="component" value="Unassembled WGS sequence"/>
</dbReference>
<organism evidence="1 2">
    <name type="scientific">Deinococcus oregonensis</name>
    <dbReference type="NCBI Taxonomy" id="1805970"/>
    <lineage>
        <taxon>Bacteria</taxon>
        <taxon>Thermotogati</taxon>
        <taxon>Deinococcota</taxon>
        <taxon>Deinococci</taxon>
        <taxon>Deinococcales</taxon>
        <taxon>Deinococcaceae</taxon>
        <taxon>Deinococcus</taxon>
    </lineage>
</organism>
<gene>
    <name evidence="1" type="ORF">ACFFLM_15200</name>
</gene>
<protein>
    <submittedName>
        <fullName evidence="1">STM4015 family protein</fullName>
    </submittedName>
</protein>
<accession>A0ABV6B0Q5</accession>
<dbReference type="EMBL" id="JBHLYR010000045">
    <property type="protein sequence ID" value="MFB9993319.1"/>
    <property type="molecule type" value="Genomic_DNA"/>
</dbReference>
<dbReference type="InterPro" id="IPR047722">
    <property type="entry name" value="STM4015-like"/>
</dbReference>
<dbReference type="SUPFAM" id="SSF52047">
    <property type="entry name" value="RNI-like"/>
    <property type="match status" value="1"/>
</dbReference>
<dbReference type="InterPro" id="IPR032675">
    <property type="entry name" value="LRR_dom_sf"/>
</dbReference>
<evidence type="ECO:0000313" key="1">
    <source>
        <dbReference type="EMBL" id="MFB9993319.1"/>
    </source>
</evidence>
<dbReference type="NCBIfam" id="NF038076">
    <property type="entry name" value="fam_STM4015"/>
    <property type="match status" value="1"/>
</dbReference>
<reference evidence="1 2" key="1">
    <citation type="submission" date="2024-09" db="EMBL/GenBank/DDBJ databases">
        <authorList>
            <person name="Sun Q."/>
            <person name="Mori K."/>
        </authorList>
    </citation>
    <scope>NUCLEOTIDE SEQUENCE [LARGE SCALE GENOMIC DNA]</scope>
    <source>
        <strain evidence="1 2">JCM 13503</strain>
    </source>
</reference>
<keyword evidence="2" id="KW-1185">Reference proteome</keyword>
<dbReference type="RefSeq" id="WP_380011895.1">
    <property type="nucleotide sequence ID" value="NZ_JBHLYR010000045.1"/>
</dbReference>
<evidence type="ECO:0000313" key="2">
    <source>
        <dbReference type="Proteomes" id="UP001589733"/>
    </source>
</evidence>
<proteinExistence type="predicted"/>
<sequence>MAAMSRMYGTTESFGGFEVRQWSPGDPLGDPDTQIHRLSTDYEGDQTWAEQLGLYLQQPGAAQMQGLVVGYWSNDILMDADPDSEMVQPLLRVLFINDISSEESEVSWIENTHLTPLAHAFAHLTHLGIRGGNRLELPDLKAASLETLIIGAGGLSAERVRQVMQADLPELRHLELYLGTQEYGAGSAAQDLTPLLDGQRFPKLRALGLKNSDHQDQIAQILASAPVVRQLEVLDLSMGVLTDEGAQALLDGTHLGALKSLDRHFHWLPDGMVARLQAWAAAQGTELDIADQQGREDKWRYVALGE</sequence>
<dbReference type="Gene3D" id="3.80.10.10">
    <property type="entry name" value="Ribonuclease Inhibitor"/>
    <property type="match status" value="1"/>
</dbReference>
<name>A0ABV6B0Q5_9DEIO</name>